<keyword evidence="5 13" id="KW-0963">Cytoplasm</keyword>
<dbReference type="RefSeq" id="WP_207881353.1">
    <property type="nucleotide sequence ID" value="NZ_JAFVMF010000009.1"/>
</dbReference>
<evidence type="ECO:0000256" key="8">
    <source>
        <dbReference type="ARBA" id="ARBA00022695"/>
    </source>
</evidence>
<dbReference type="InterPro" id="IPR050156">
    <property type="entry name" value="TC-AMP_synthase_SUA5"/>
</dbReference>
<dbReference type="Pfam" id="PF01300">
    <property type="entry name" value="Sua5_yciO_yrdC"/>
    <property type="match status" value="1"/>
</dbReference>
<dbReference type="InterPro" id="IPR038385">
    <property type="entry name" value="Sua5/YwlC_C"/>
</dbReference>
<evidence type="ECO:0000313" key="16">
    <source>
        <dbReference type="EMBL" id="MBO1360040.1"/>
    </source>
</evidence>
<comment type="caution">
    <text evidence="16">The sequence shown here is derived from an EMBL/GenBank/DDBJ whole genome shotgun (WGS) entry which is preliminary data.</text>
</comment>
<evidence type="ECO:0000256" key="2">
    <source>
        <dbReference type="ARBA" id="ARBA00007663"/>
    </source>
</evidence>
<dbReference type="PANTHER" id="PTHR17490:SF16">
    <property type="entry name" value="THREONYLCARBAMOYL-AMP SYNTHASE"/>
    <property type="match status" value="1"/>
</dbReference>
<dbReference type="InterPro" id="IPR017945">
    <property type="entry name" value="DHBP_synth_RibB-like_a/b_dom"/>
</dbReference>
<evidence type="ECO:0000256" key="12">
    <source>
        <dbReference type="ARBA" id="ARBA00048366"/>
    </source>
</evidence>
<keyword evidence="17" id="KW-1185">Reference proteome</keyword>
<proteinExistence type="inferred from homology"/>
<dbReference type="EC" id="2.7.7.87" evidence="3 13"/>
<dbReference type="NCBIfam" id="TIGR00057">
    <property type="entry name" value="L-threonylcarbamoyladenylate synthase"/>
    <property type="match status" value="1"/>
</dbReference>
<reference evidence="16 17" key="1">
    <citation type="submission" date="2021-03" db="EMBL/GenBank/DDBJ databases">
        <title>The complete genome sequence of Acetobacter sacchari TBRC 11175.</title>
        <authorList>
            <person name="Charoenyingcharoen P."/>
            <person name="Yukphan P."/>
        </authorList>
    </citation>
    <scope>NUCLEOTIDE SEQUENCE [LARGE SCALE GENOMIC DNA]</scope>
    <source>
        <strain evidence="16 17">TBRC 11175</strain>
    </source>
</reference>
<dbReference type="SUPFAM" id="SSF55821">
    <property type="entry name" value="YrdC/RibB"/>
    <property type="match status" value="1"/>
</dbReference>
<comment type="catalytic activity">
    <reaction evidence="12 13">
        <text>L-threonine + hydrogencarbonate + ATP = L-threonylcarbamoyladenylate + diphosphate + H2O</text>
        <dbReference type="Rhea" id="RHEA:36407"/>
        <dbReference type="ChEBI" id="CHEBI:15377"/>
        <dbReference type="ChEBI" id="CHEBI:17544"/>
        <dbReference type="ChEBI" id="CHEBI:30616"/>
        <dbReference type="ChEBI" id="CHEBI:33019"/>
        <dbReference type="ChEBI" id="CHEBI:57926"/>
        <dbReference type="ChEBI" id="CHEBI:73682"/>
        <dbReference type="EC" id="2.7.7.87"/>
    </reaction>
</comment>
<evidence type="ECO:0000256" key="7">
    <source>
        <dbReference type="ARBA" id="ARBA00022694"/>
    </source>
</evidence>
<dbReference type="PROSITE" id="PS51163">
    <property type="entry name" value="YRDC"/>
    <property type="match status" value="1"/>
</dbReference>
<evidence type="ECO:0000256" key="9">
    <source>
        <dbReference type="ARBA" id="ARBA00022741"/>
    </source>
</evidence>
<gene>
    <name evidence="16" type="ORF">J2D73_09555</name>
</gene>
<evidence type="ECO:0000256" key="4">
    <source>
        <dbReference type="ARBA" id="ARBA00015492"/>
    </source>
</evidence>
<organism evidence="16 17">
    <name type="scientific">Acetobacter sacchari</name>
    <dbReference type="NCBI Taxonomy" id="2661687"/>
    <lineage>
        <taxon>Bacteria</taxon>
        <taxon>Pseudomonadati</taxon>
        <taxon>Pseudomonadota</taxon>
        <taxon>Alphaproteobacteria</taxon>
        <taxon>Acetobacterales</taxon>
        <taxon>Acetobacteraceae</taxon>
        <taxon>Acetobacter</taxon>
    </lineage>
</organism>
<comment type="similarity">
    <text evidence="2 13">Belongs to the SUA5 family.</text>
</comment>
<dbReference type="Gene3D" id="3.90.870.10">
    <property type="entry name" value="DHBP synthase"/>
    <property type="match status" value="1"/>
</dbReference>
<accession>A0ABS3LVW5</accession>
<evidence type="ECO:0000259" key="15">
    <source>
        <dbReference type="PROSITE" id="PS51163"/>
    </source>
</evidence>
<keyword evidence="9 13" id="KW-0547">Nucleotide-binding</keyword>
<comment type="function">
    <text evidence="13">Required for the formation of a threonylcarbamoyl group on adenosine at position 37 (t(6)A37) in tRNAs that read codons beginning with adenine.</text>
</comment>
<dbReference type="PIRSF" id="PIRSF004930">
    <property type="entry name" value="Tln_factor_SUA5"/>
    <property type="match status" value="1"/>
</dbReference>
<evidence type="ECO:0000313" key="17">
    <source>
        <dbReference type="Proteomes" id="UP000664771"/>
    </source>
</evidence>
<name>A0ABS3LVW5_9PROT</name>
<evidence type="ECO:0000256" key="1">
    <source>
        <dbReference type="ARBA" id="ARBA00004496"/>
    </source>
</evidence>
<evidence type="ECO:0000256" key="6">
    <source>
        <dbReference type="ARBA" id="ARBA00022679"/>
    </source>
</evidence>
<evidence type="ECO:0000256" key="5">
    <source>
        <dbReference type="ARBA" id="ARBA00022490"/>
    </source>
</evidence>
<feature type="domain" description="YrdC-like" evidence="15">
    <location>
        <begin position="9"/>
        <end position="196"/>
    </location>
</feature>
<dbReference type="Gene3D" id="3.40.50.11030">
    <property type="entry name" value="Threonylcarbamoyl-AMP synthase, C-terminal domain"/>
    <property type="match status" value="1"/>
</dbReference>
<evidence type="ECO:0000256" key="13">
    <source>
        <dbReference type="PIRNR" id="PIRNR004930"/>
    </source>
</evidence>
<evidence type="ECO:0000256" key="11">
    <source>
        <dbReference type="ARBA" id="ARBA00029774"/>
    </source>
</evidence>
<sequence length="348" mass="35864">MTERLPVTEAGLSRAAELLRSGGLVAFGTETVYGLGADATDSHAVARIFAAKGRPDFNPLISHFASAADAFAHVQATPIAETLARRFMPGPLTLVMTRRADGAICDLATSGLPTAAVRVPGHETALTLLRAVGRPVAAPSANLSGSVSPSDADHVLDGLEGRIDAVLDSGPCSVGVESTVLDISGPNPVLLRHGGVPLEAIEAEIGPVLLGAPDEPSTPRSPGQLSSHYAPSLPLRLNATDIEPDEALLAFGPASRSSNLCWNLSESGDLEEAAARLFAGLRHLDAEGRKRGLQRIAVAPVPSHGLGAAIGDRLARAAAPRPAHPHMPPPPSDASPREAASTCRHEAL</sequence>
<keyword evidence="7 13" id="KW-0819">tRNA processing</keyword>
<evidence type="ECO:0000256" key="10">
    <source>
        <dbReference type="ARBA" id="ARBA00022840"/>
    </source>
</evidence>
<keyword evidence="8 13" id="KW-0548">Nucleotidyltransferase</keyword>
<protein>
    <recommendedName>
        <fullName evidence="4 13">Threonylcarbamoyl-AMP synthase</fullName>
        <shortName evidence="13">TC-AMP synthase</shortName>
        <ecNumber evidence="3 13">2.7.7.87</ecNumber>
    </recommendedName>
    <alternativeName>
        <fullName evidence="11 13">L-threonylcarbamoyladenylate synthase</fullName>
    </alternativeName>
</protein>
<feature type="region of interest" description="Disordered" evidence="14">
    <location>
        <begin position="317"/>
        <end position="348"/>
    </location>
</feature>
<dbReference type="Pfam" id="PF03481">
    <property type="entry name" value="Sua5_C"/>
    <property type="match status" value="1"/>
</dbReference>
<comment type="subcellular location">
    <subcellularLocation>
        <location evidence="1 13">Cytoplasm</location>
    </subcellularLocation>
</comment>
<dbReference type="InterPro" id="IPR010923">
    <property type="entry name" value="T(6)A37_SUA5"/>
</dbReference>
<dbReference type="Proteomes" id="UP000664771">
    <property type="component" value="Unassembled WGS sequence"/>
</dbReference>
<dbReference type="PANTHER" id="PTHR17490">
    <property type="entry name" value="SUA5"/>
    <property type="match status" value="1"/>
</dbReference>
<dbReference type="InterPro" id="IPR005145">
    <property type="entry name" value="Sua5_C"/>
</dbReference>
<keyword evidence="10 13" id="KW-0067">ATP-binding</keyword>
<dbReference type="EMBL" id="JAFVMF010000009">
    <property type="protein sequence ID" value="MBO1360040.1"/>
    <property type="molecule type" value="Genomic_DNA"/>
</dbReference>
<keyword evidence="6 13" id="KW-0808">Transferase</keyword>
<evidence type="ECO:0000256" key="3">
    <source>
        <dbReference type="ARBA" id="ARBA00012584"/>
    </source>
</evidence>
<dbReference type="InterPro" id="IPR006070">
    <property type="entry name" value="Sua5-like_dom"/>
</dbReference>
<evidence type="ECO:0000256" key="14">
    <source>
        <dbReference type="SAM" id="MobiDB-lite"/>
    </source>
</evidence>